<dbReference type="InterPro" id="IPR036955">
    <property type="entry name" value="AP2/ERF_dom_sf"/>
</dbReference>
<protein>
    <submittedName>
        <fullName evidence="10">Uncharacterized protein</fullName>
    </submittedName>
</protein>
<dbReference type="SUPFAM" id="SSF101936">
    <property type="entry name" value="DNA-binding pseudobarrel domain"/>
    <property type="match status" value="1"/>
</dbReference>
<comment type="similarity">
    <text evidence="2">Belongs to the AP2/ERF transcription factor family. RAV subfamily.</text>
</comment>
<dbReference type="InterPro" id="IPR001471">
    <property type="entry name" value="AP2/ERF_dom"/>
</dbReference>
<keyword evidence="7" id="KW-0539">Nucleus</keyword>
<dbReference type="PANTHER" id="PTHR31140:SF60">
    <property type="entry name" value="TF-B3 DOMAIN-CONTAINING PROTEIN"/>
    <property type="match status" value="1"/>
</dbReference>
<dbReference type="SMART" id="SM01019">
    <property type="entry name" value="B3"/>
    <property type="match status" value="1"/>
</dbReference>
<dbReference type="GO" id="GO:0003700">
    <property type="term" value="F:DNA-binding transcription factor activity"/>
    <property type="evidence" value="ECO:0007669"/>
    <property type="project" value="InterPro"/>
</dbReference>
<evidence type="ECO:0000256" key="6">
    <source>
        <dbReference type="ARBA" id="ARBA00023163"/>
    </source>
</evidence>
<name>A0AAN7LS21_TRANT</name>
<dbReference type="Gene3D" id="2.40.330.10">
    <property type="entry name" value="DNA-binding pseudobarrel domain"/>
    <property type="match status" value="1"/>
</dbReference>
<dbReference type="EMBL" id="JAXQNO010000014">
    <property type="protein sequence ID" value="KAK4784642.1"/>
    <property type="molecule type" value="Genomic_DNA"/>
</dbReference>
<dbReference type="PANTHER" id="PTHR31140">
    <property type="entry name" value="B3 DOMAIN-CONTAINING TRANSCRIPTION FACTOR ABI3"/>
    <property type="match status" value="1"/>
</dbReference>
<proteinExistence type="inferred from homology"/>
<dbReference type="PROSITE" id="PS51032">
    <property type="entry name" value="AP2_ERF"/>
    <property type="match status" value="1"/>
</dbReference>
<evidence type="ECO:0000256" key="4">
    <source>
        <dbReference type="ARBA" id="ARBA00023015"/>
    </source>
</evidence>
<accession>A0AAN7LS21</accession>
<dbReference type="Pfam" id="PF02362">
    <property type="entry name" value="B3"/>
    <property type="match status" value="1"/>
</dbReference>
<dbReference type="PROSITE" id="PS50863">
    <property type="entry name" value="B3"/>
    <property type="match status" value="1"/>
</dbReference>
<evidence type="ECO:0000256" key="2">
    <source>
        <dbReference type="ARBA" id="ARBA00009089"/>
    </source>
</evidence>
<evidence type="ECO:0000256" key="7">
    <source>
        <dbReference type="ARBA" id="ARBA00023242"/>
    </source>
</evidence>
<dbReference type="SMART" id="SM00380">
    <property type="entry name" value="AP2"/>
    <property type="match status" value="1"/>
</dbReference>
<dbReference type="GO" id="GO:0005634">
    <property type="term" value="C:nucleus"/>
    <property type="evidence" value="ECO:0007669"/>
    <property type="project" value="UniProtKB-SubCell"/>
</dbReference>
<dbReference type="SUPFAM" id="SSF54171">
    <property type="entry name" value="DNA-binding domain"/>
    <property type="match status" value="1"/>
</dbReference>
<dbReference type="GO" id="GO:0003677">
    <property type="term" value="F:DNA binding"/>
    <property type="evidence" value="ECO:0007669"/>
    <property type="project" value="UniProtKB-KW"/>
</dbReference>
<evidence type="ECO:0000256" key="5">
    <source>
        <dbReference type="ARBA" id="ARBA00023125"/>
    </source>
</evidence>
<dbReference type="InterPro" id="IPR016177">
    <property type="entry name" value="DNA-bd_dom_sf"/>
</dbReference>
<dbReference type="AlphaFoldDB" id="A0AAN7LS21"/>
<evidence type="ECO:0000259" key="9">
    <source>
        <dbReference type="PROSITE" id="PS51032"/>
    </source>
</evidence>
<dbReference type="InterPro" id="IPR044800">
    <property type="entry name" value="LEC2-like"/>
</dbReference>
<dbReference type="Gene3D" id="3.30.730.10">
    <property type="entry name" value="AP2/ERF domain"/>
    <property type="match status" value="1"/>
</dbReference>
<dbReference type="Proteomes" id="UP001346149">
    <property type="component" value="Unassembled WGS sequence"/>
</dbReference>
<keyword evidence="11" id="KW-1185">Reference proteome</keyword>
<feature type="domain" description="TF-B3" evidence="8">
    <location>
        <begin position="147"/>
        <end position="266"/>
    </location>
</feature>
<dbReference type="CDD" id="cd00018">
    <property type="entry name" value="AP2"/>
    <property type="match status" value="1"/>
</dbReference>
<dbReference type="CDD" id="cd10017">
    <property type="entry name" value="B3_DNA"/>
    <property type="match status" value="1"/>
</dbReference>
<evidence type="ECO:0000313" key="11">
    <source>
        <dbReference type="Proteomes" id="UP001346149"/>
    </source>
</evidence>
<dbReference type="GO" id="GO:0009873">
    <property type="term" value="P:ethylene-activated signaling pathway"/>
    <property type="evidence" value="ECO:0007669"/>
    <property type="project" value="UniProtKB-KW"/>
</dbReference>
<dbReference type="FunFam" id="3.30.730.10:FF:000008">
    <property type="entry name" value="AP2 domain-containing protein RAP2.8"/>
    <property type="match status" value="1"/>
</dbReference>
<evidence type="ECO:0000313" key="10">
    <source>
        <dbReference type="EMBL" id="KAK4784642.1"/>
    </source>
</evidence>
<organism evidence="10 11">
    <name type="scientific">Trapa natans</name>
    <name type="common">Water chestnut</name>
    <dbReference type="NCBI Taxonomy" id="22666"/>
    <lineage>
        <taxon>Eukaryota</taxon>
        <taxon>Viridiplantae</taxon>
        <taxon>Streptophyta</taxon>
        <taxon>Embryophyta</taxon>
        <taxon>Tracheophyta</taxon>
        <taxon>Spermatophyta</taxon>
        <taxon>Magnoliopsida</taxon>
        <taxon>eudicotyledons</taxon>
        <taxon>Gunneridae</taxon>
        <taxon>Pentapetalae</taxon>
        <taxon>rosids</taxon>
        <taxon>malvids</taxon>
        <taxon>Myrtales</taxon>
        <taxon>Lythraceae</taxon>
        <taxon>Trapa</taxon>
    </lineage>
</organism>
<comment type="caution">
    <text evidence="10">The sequence shown here is derived from an EMBL/GenBank/DDBJ whole genome shotgun (WGS) entry which is preliminary data.</text>
</comment>
<evidence type="ECO:0000256" key="3">
    <source>
        <dbReference type="ARBA" id="ARBA00022745"/>
    </source>
</evidence>
<dbReference type="InterPro" id="IPR015300">
    <property type="entry name" value="DNA-bd_pseudobarrel_sf"/>
</dbReference>
<reference evidence="10 11" key="1">
    <citation type="journal article" date="2023" name="Hortic Res">
        <title>Pangenome of water caltrop reveals structural variations and asymmetric subgenome divergence after allopolyploidization.</title>
        <authorList>
            <person name="Zhang X."/>
            <person name="Chen Y."/>
            <person name="Wang L."/>
            <person name="Yuan Y."/>
            <person name="Fang M."/>
            <person name="Shi L."/>
            <person name="Lu R."/>
            <person name="Comes H.P."/>
            <person name="Ma Y."/>
            <person name="Chen Y."/>
            <person name="Huang G."/>
            <person name="Zhou Y."/>
            <person name="Zheng Z."/>
            <person name="Qiu Y."/>
        </authorList>
    </citation>
    <scope>NUCLEOTIDE SEQUENCE [LARGE SCALE GENOMIC DNA]</scope>
    <source>
        <strain evidence="10">F231</strain>
    </source>
</reference>
<dbReference type="InterPro" id="IPR003340">
    <property type="entry name" value="B3_DNA-bd"/>
</dbReference>
<comment type="subcellular location">
    <subcellularLocation>
        <location evidence="1">Nucleus</location>
    </subcellularLocation>
</comment>
<keyword evidence="6" id="KW-0804">Transcription</keyword>
<feature type="domain" description="AP2/ERF" evidence="9">
    <location>
        <begin position="21"/>
        <end position="76"/>
    </location>
</feature>
<keyword evidence="4" id="KW-0805">Transcription regulation</keyword>
<gene>
    <name evidence="10" type="ORF">SAY86_019010</name>
</gene>
<keyword evidence="5" id="KW-0238">DNA-binding</keyword>
<keyword evidence="3" id="KW-0936">Ethylene signaling pathway</keyword>
<evidence type="ECO:0000259" key="8">
    <source>
        <dbReference type="PROSITE" id="PS50863"/>
    </source>
</evidence>
<sequence length="331" mass="37536">MDSGKRPREDGDSIGSTVPAKFRGILPQQNGHWGAQIYANHQRIWLGTFRTDKEAAMAYDSASIKLRRGESLRNFPMTELTSLEQAFQDNFSEEEIFDMIKDGMYQPKLKDFARNIISGDQRRDMAAASQLDSPASGSHQISCRLLFQKELTPSDVGKLNRLVIPKKYALKHFPSIRETAAGAGGAGYVDDAELVFRDRMMNAWKFRYCYWKSSQSFVFTRGWNRFVKEKELRAKDIITFYTCVYTGGAGAAQDEVADTFLLIDVSYFDCANGYNDDDKMMEPSEIKEELELRLGEGCSFRRYDSRGVEGGEEGEAKVEERGLRLFGVQIS</sequence>
<evidence type="ECO:0000256" key="1">
    <source>
        <dbReference type="ARBA" id="ARBA00004123"/>
    </source>
</evidence>